<dbReference type="GO" id="GO:0005829">
    <property type="term" value="C:cytosol"/>
    <property type="evidence" value="ECO:0007669"/>
    <property type="project" value="TreeGrafter"/>
</dbReference>
<evidence type="ECO:0000256" key="1">
    <source>
        <dbReference type="ARBA" id="ARBA00001966"/>
    </source>
</evidence>
<dbReference type="RefSeq" id="WP_011672319.1">
    <property type="nucleotide sequence ID" value="NC_008512.1"/>
</dbReference>
<dbReference type="PANTHER" id="PTHR43020:SF2">
    <property type="entry name" value="MITOCHONDRIAL TRNA METHYLTHIOTRANSFERASE CDK5RAP1"/>
    <property type="match status" value="1"/>
</dbReference>
<feature type="domain" description="MTTase N-terminal" evidence="11">
    <location>
        <begin position="5"/>
        <end position="119"/>
    </location>
</feature>
<dbReference type="PANTHER" id="PTHR43020">
    <property type="entry name" value="CDK5 REGULATORY SUBUNIT-ASSOCIATED PROTEIN 1"/>
    <property type="match status" value="1"/>
</dbReference>
<evidence type="ECO:0000313" key="14">
    <source>
        <dbReference type="Proteomes" id="UP000000777"/>
    </source>
</evidence>
<evidence type="ECO:0000259" key="11">
    <source>
        <dbReference type="PROSITE" id="PS51449"/>
    </source>
</evidence>
<dbReference type="NCBIfam" id="TIGR00089">
    <property type="entry name" value="MiaB/RimO family radical SAM methylthiotransferase"/>
    <property type="match status" value="1"/>
</dbReference>
<dbReference type="SUPFAM" id="SSF102114">
    <property type="entry name" value="Radical SAM enzymes"/>
    <property type="match status" value="1"/>
</dbReference>
<evidence type="ECO:0000256" key="4">
    <source>
        <dbReference type="ARBA" id="ARBA00022679"/>
    </source>
</evidence>
<reference evidence="13 14" key="1">
    <citation type="journal article" date="2006" name="Science">
        <title>The 160-kilobase genome of the bacterial endosymbiont Carsonella.</title>
        <authorList>
            <person name="Nakabachi A."/>
            <person name="Yamashita A."/>
            <person name="Toh H."/>
            <person name="Ishikawa H."/>
            <person name="Dunbar H."/>
            <person name="Moran N."/>
            <person name="Hattori M."/>
        </authorList>
    </citation>
    <scope>NUCLEOTIDE SEQUENCE [LARGE SCALE GENOMIC DNA]</scope>
    <source>
        <strain evidence="13 14">PV</strain>
    </source>
</reference>
<dbReference type="OrthoDB" id="9805215at2"/>
<dbReference type="STRING" id="387662.CRP_096"/>
<dbReference type="Pfam" id="PF01938">
    <property type="entry name" value="TRAM"/>
    <property type="match status" value="1"/>
</dbReference>
<dbReference type="PROSITE" id="PS01278">
    <property type="entry name" value="MTTASE_RADICAL"/>
    <property type="match status" value="1"/>
</dbReference>
<dbReference type="SMART" id="SM00729">
    <property type="entry name" value="Elp3"/>
    <property type="match status" value="1"/>
</dbReference>
<evidence type="ECO:0000256" key="2">
    <source>
        <dbReference type="ARBA" id="ARBA00003234"/>
    </source>
</evidence>
<sequence>MFNFINLYIKTLGCNINTYISSKIIYNIKYFKIKILKNFLKSNLLILNSCVVRKNPQIKILKELKKWFFIKKYKKIIIILTGCLTEFEKINSLISLKIDIVINSLSYIFIKKILNLYLKTKKKILLIKKKNNFNIKKNILNYISIMKGCNHSCTYCIIPQTKGKEFYYSFSYIFNYIINNIKKKTTEITLLGQNVNSYYNKNVNFNSLIFNISKIKNIKRINFLSSNIIDFNKNFYNLYKNVKKISNHIHLPIQSGSNLILKKMNRKYNLNHYICFIKKIQKIKFTTFSTDIIVSFPNENFFDFDQTLKVLKKIKFLDIYYFLYSKLRNTISFNFKENSFFVKKFKLFIFQKSIIKNYYLLNNRVVRILVIGYISKNIFIGKMDNLKLVFFEYYKYNIIGKFINVKIIKIKKNIFLGLYENIYPCI</sequence>
<evidence type="ECO:0000256" key="9">
    <source>
        <dbReference type="ARBA" id="ARBA00033765"/>
    </source>
</evidence>
<dbReference type="GO" id="GO:0046872">
    <property type="term" value="F:metal ion binding"/>
    <property type="evidence" value="ECO:0007669"/>
    <property type="project" value="UniProtKB-KW"/>
</dbReference>
<evidence type="ECO:0000256" key="5">
    <source>
        <dbReference type="ARBA" id="ARBA00022691"/>
    </source>
</evidence>
<evidence type="ECO:0000259" key="12">
    <source>
        <dbReference type="PROSITE" id="PS51918"/>
    </source>
</evidence>
<keyword evidence="7" id="KW-0408">Iron</keyword>
<keyword evidence="8" id="KW-0411">Iron-sulfur</keyword>
<keyword evidence="4" id="KW-0808">Transferase</keyword>
<evidence type="ECO:0000256" key="6">
    <source>
        <dbReference type="ARBA" id="ARBA00022723"/>
    </source>
</evidence>
<evidence type="ECO:0000256" key="8">
    <source>
        <dbReference type="ARBA" id="ARBA00023014"/>
    </source>
</evidence>
<protein>
    <recommendedName>
        <fullName evidence="9">tRNA-2-methylthio-N(6)-dimethylallyladenosine synthase</fullName>
        <ecNumber evidence="9">2.8.4.3</ecNumber>
    </recommendedName>
</protein>
<evidence type="ECO:0000313" key="13">
    <source>
        <dbReference type="EMBL" id="BAF35127.1"/>
    </source>
</evidence>
<dbReference type="Proteomes" id="UP000000777">
    <property type="component" value="Chromosome"/>
</dbReference>
<dbReference type="InterPro" id="IPR058240">
    <property type="entry name" value="rSAM_sf"/>
</dbReference>
<comment type="cofactor">
    <cofactor evidence="1">
        <name>[4Fe-4S] cluster</name>
        <dbReference type="ChEBI" id="CHEBI:49883"/>
    </cofactor>
</comment>
<dbReference type="InterPro" id="IPR007197">
    <property type="entry name" value="rSAM"/>
</dbReference>
<comment type="function">
    <text evidence="2">Catalyzes the methylthiolation of N6-(dimethylallyl)adenosine (i(6)A), leading to the formation of 2-methylthio-N6-(dimethylallyl)adenosine (ms(2)i(6)A) at position 37 in tRNAs that read codons beginning with uridine.</text>
</comment>
<dbReference type="GO" id="GO:0051539">
    <property type="term" value="F:4 iron, 4 sulfur cluster binding"/>
    <property type="evidence" value="ECO:0007669"/>
    <property type="project" value="UniProtKB-KW"/>
</dbReference>
<organism evidence="13 14">
    <name type="scientific">Carsonella ruddii (strain PV)</name>
    <dbReference type="NCBI Taxonomy" id="387662"/>
    <lineage>
        <taxon>Bacteria</taxon>
        <taxon>Pseudomonadati</taxon>
        <taxon>Pseudomonadota</taxon>
        <taxon>Gammaproteobacteria</taxon>
        <taxon>Oceanospirillales</taxon>
        <taxon>Halomonadaceae</taxon>
        <taxon>Zymobacter group</taxon>
        <taxon>Candidatus Carsonella</taxon>
    </lineage>
</organism>
<dbReference type="EMBL" id="AP009180">
    <property type="protein sequence ID" value="BAF35127.1"/>
    <property type="molecule type" value="Genomic_DNA"/>
</dbReference>
<dbReference type="Pfam" id="PF00919">
    <property type="entry name" value="UPF0004"/>
    <property type="match status" value="1"/>
</dbReference>
<dbReference type="HOGENOM" id="CLU_018697_2_2_6"/>
<dbReference type="InterPro" id="IPR005839">
    <property type="entry name" value="Methylthiotransferase"/>
</dbReference>
<dbReference type="InterPro" id="IPR002792">
    <property type="entry name" value="TRAM_dom"/>
</dbReference>
<dbReference type="SFLD" id="SFLDS00029">
    <property type="entry name" value="Radical_SAM"/>
    <property type="match status" value="1"/>
</dbReference>
<keyword evidence="5" id="KW-0949">S-adenosyl-L-methionine</keyword>
<keyword evidence="6" id="KW-0479">Metal-binding</keyword>
<dbReference type="GO" id="GO:0035597">
    <property type="term" value="F:tRNA-2-methylthio-N(6)-dimethylallyladenosine(37) synthase activity"/>
    <property type="evidence" value="ECO:0007669"/>
    <property type="project" value="UniProtKB-EC"/>
</dbReference>
<dbReference type="KEGG" id="crp:CRP_096"/>
<evidence type="ECO:0000259" key="10">
    <source>
        <dbReference type="PROSITE" id="PS50926"/>
    </source>
</evidence>
<dbReference type="InterPro" id="IPR020612">
    <property type="entry name" value="Methylthiotransferase_CS"/>
</dbReference>
<dbReference type="PROSITE" id="PS51449">
    <property type="entry name" value="MTTASE_N"/>
    <property type="match status" value="1"/>
</dbReference>
<dbReference type="InterPro" id="IPR006638">
    <property type="entry name" value="Elp3/MiaA/NifB-like_rSAM"/>
</dbReference>
<dbReference type="InterPro" id="IPR013848">
    <property type="entry name" value="Methylthiotransferase_N"/>
</dbReference>
<dbReference type="Gene3D" id="3.40.50.12160">
    <property type="entry name" value="Methylthiotransferase, N-terminal domain"/>
    <property type="match status" value="1"/>
</dbReference>
<dbReference type="PROSITE" id="PS50926">
    <property type="entry name" value="TRAM"/>
    <property type="match status" value="1"/>
</dbReference>
<name>Q05FP4_CARRP</name>
<dbReference type="AlphaFoldDB" id="Q05FP4"/>
<feature type="domain" description="Radical SAM core" evidence="12">
    <location>
        <begin position="135"/>
        <end position="360"/>
    </location>
</feature>
<dbReference type="InterPro" id="IPR023404">
    <property type="entry name" value="rSAM_horseshoe"/>
</dbReference>
<dbReference type="EC" id="2.8.4.3" evidence="9"/>
<dbReference type="Gene3D" id="3.80.30.20">
    <property type="entry name" value="tm_1862 like domain"/>
    <property type="match status" value="1"/>
</dbReference>
<keyword evidence="3" id="KW-0004">4Fe-4S</keyword>
<proteinExistence type="predicted"/>
<feature type="domain" description="TRAM" evidence="10">
    <location>
        <begin position="359"/>
        <end position="421"/>
    </location>
</feature>
<gene>
    <name evidence="13" type="ordered locus">CRP_096</name>
</gene>
<evidence type="ECO:0000256" key="7">
    <source>
        <dbReference type="ARBA" id="ARBA00023004"/>
    </source>
</evidence>
<accession>Q05FP4</accession>
<dbReference type="Pfam" id="PF04055">
    <property type="entry name" value="Radical_SAM"/>
    <property type="match status" value="1"/>
</dbReference>
<dbReference type="PROSITE" id="PS51918">
    <property type="entry name" value="RADICAL_SAM"/>
    <property type="match status" value="1"/>
</dbReference>
<evidence type="ECO:0000256" key="3">
    <source>
        <dbReference type="ARBA" id="ARBA00022485"/>
    </source>
</evidence>
<dbReference type="InterPro" id="IPR038135">
    <property type="entry name" value="Methylthiotransferase_N_sf"/>
</dbReference>
<dbReference type="SFLD" id="SFLDG01082">
    <property type="entry name" value="B12-binding_domain_containing"/>
    <property type="match status" value="1"/>
</dbReference>